<dbReference type="Proteomes" id="UP000622552">
    <property type="component" value="Unassembled WGS sequence"/>
</dbReference>
<protein>
    <submittedName>
        <fullName evidence="1">Uncharacterized protein</fullName>
    </submittedName>
</protein>
<evidence type="ECO:0000313" key="1">
    <source>
        <dbReference type="EMBL" id="MBG6135959.1"/>
    </source>
</evidence>
<sequence>MTAQPAAAAVNQANCTYTYNWSVNRVVATCFDDNSSMWYFRADCQRLGDGQILRANGTAAYGPGTSWSAVQCPTNTEVVDYVVVSY</sequence>
<organism evidence="1 2">
    <name type="scientific">Longispora fulva</name>
    <dbReference type="NCBI Taxonomy" id="619741"/>
    <lineage>
        <taxon>Bacteria</taxon>
        <taxon>Bacillati</taxon>
        <taxon>Actinomycetota</taxon>
        <taxon>Actinomycetes</taxon>
        <taxon>Micromonosporales</taxon>
        <taxon>Micromonosporaceae</taxon>
        <taxon>Longispora</taxon>
    </lineage>
</organism>
<reference evidence="1" key="1">
    <citation type="submission" date="2020-11" db="EMBL/GenBank/DDBJ databases">
        <title>Sequencing the genomes of 1000 actinobacteria strains.</title>
        <authorList>
            <person name="Klenk H.-P."/>
        </authorList>
    </citation>
    <scope>NUCLEOTIDE SEQUENCE</scope>
    <source>
        <strain evidence="1">DSM 45356</strain>
    </source>
</reference>
<evidence type="ECO:0000313" key="2">
    <source>
        <dbReference type="Proteomes" id="UP000622552"/>
    </source>
</evidence>
<keyword evidence="2" id="KW-1185">Reference proteome</keyword>
<dbReference type="EMBL" id="JADOUF010000001">
    <property type="protein sequence ID" value="MBG6135959.1"/>
    <property type="molecule type" value="Genomic_DNA"/>
</dbReference>
<proteinExistence type="predicted"/>
<gene>
    <name evidence="1" type="ORF">IW245_002153</name>
</gene>
<comment type="caution">
    <text evidence="1">The sequence shown here is derived from an EMBL/GenBank/DDBJ whole genome shotgun (WGS) entry which is preliminary data.</text>
</comment>
<dbReference type="AlphaFoldDB" id="A0A8J7GNB6"/>
<accession>A0A8J7GNB6</accession>
<dbReference type="RefSeq" id="WP_386778891.1">
    <property type="nucleotide sequence ID" value="NZ_JBHTLE010000007.1"/>
</dbReference>
<name>A0A8J7GNB6_9ACTN</name>